<dbReference type="SUPFAM" id="SSF51735">
    <property type="entry name" value="NAD(P)-binding Rossmann-fold domains"/>
    <property type="match status" value="1"/>
</dbReference>
<dbReference type="Gene3D" id="3.40.50.720">
    <property type="entry name" value="NAD(P)-binding Rossmann-like Domain"/>
    <property type="match status" value="1"/>
</dbReference>
<keyword evidence="2" id="KW-0560">Oxidoreductase</keyword>
<dbReference type="AlphaFoldDB" id="A0A495JTE2"/>
<comment type="caution">
    <text evidence="3">The sequence shown here is derived from an EMBL/GenBank/DDBJ whole genome shotgun (WGS) entry which is preliminary data.</text>
</comment>
<dbReference type="InterPro" id="IPR020904">
    <property type="entry name" value="Sc_DH/Rdtase_CS"/>
</dbReference>
<evidence type="ECO:0000256" key="2">
    <source>
        <dbReference type="ARBA" id="ARBA00023002"/>
    </source>
</evidence>
<protein>
    <submittedName>
        <fullName evidence="3">NAD(P)-dependent dehydrogenase (Short-subunit alcohol dehydrogenase family)</fullName>
    </submittedName>
</protein>
<evidence type="ECO:0000313" key="3">
    <source>
        <dbReference type="EMBL" id="RKR91818.1"/>
    </source>
</evidence>
<dbReference type="PROSITE" id="PS00061">
    <property type="entry name" value="ADH_SHORT"/>
    <property type="match status" value="1"/>
</dbReference>
<dbReference type="OrthoDB" id="517007at2"/>
<proteinExistence type="inferred from homology"/>
<dbReference type="Proteomes" id="UP000277671">
    <property type="component" value="Unassembled WGS sequence"/>
</dbReference>
<dbReference type="PANTHER" id="PTHR24321">
    <property type="entry name" value="DEHYDROGENASES, SHORT CHAIN"/>
    <property type="match status" value="1"/>
</dbReference>
<keyword evidence="4" id="KW-1185">Reference proteome</keyword>
<sequence>MSARLQSKVIIVTGGTMGMGRAFAQRAAGEGAKVVIGARDRKRGEGVTAAIVAAGGQALFVPTDVTVEEQVAELVRVTVAEFGRLDGAFNNAGGGNAIGAVRDIDDAFWRSTIDRNLTSVFYSLKHEIPAILASGGGSIVNNASTVGIVGDANLAAYSAAKHGVIGLTRSAALDVAAEGVRVNALVTGLVDTPLWREVSANPEIERHFLGLQPNGRAGREDEIAAFTSFLLSDDAAYITGAALAIDGGVTAK</sequence>
<evidence type="ECO:0000313" key="4">
    <source>
        <dbReference type="Proteomes" id="UP000277671"/>
    </source>
</evidence>
<evidence type="ECO:0000256" key="1">
    <source>
        <dbReference type="ARBA" id="ARBA00006484"/>
    </source>
</evidence>
<name>A0A495JTE2_9ACTN</name>
<reference evidence="3 4" key="1">
    <citation type="submission" date="2018-10" db="EMBL/GenBank/DDBJ databases">
        <title>Sequencing the genomes of 1000 actinobacteria strains.</title>
        <authorList>
            <person name="Klenk H.-P."/>
        </authorList>
    </citation>
    <scope>NUCLEOTIDE SEQUENCE [LARGE SCALE GENOMIC DNA]</scope>
    <source>
        <strain evidence="3 4">DSM 45175</strain>
    </source>
</reference>
<dbReference type="RefSeq" id="WP_121159916.1">
    <property type="nucleotide sequence ID" value="NZ_RBKT01000001.1"/>
</dbReference>
<accession>A0A495JTE2</accession>
<dbReference type="PRINTS" id="PR00081">
    <property type="entry name" value="GDHRDH"/>
</dbReference>
<dbReference type="PANTHER" id="PTHR24321:SF8">
    <property type="entry name" value="ESTRADIOL 17-BETA-DEHYDROGENASE 8-RELATED"/>
    <property type="match status" value="1"/>
</dbReference>
<dbReference type="FunFam" id="3.40.50.720:FF:000084">
    <property type="entry name" value="Short-chain dehydrogenase reductase"/>
    <property type="match status" value="1"/>
</dbReference>
<organism evidence="3 4">
    <name type="scientific">Micromonospora pisi</name>
    <dbReference type="NCBI Taxonomy" id="589240"/>
    <lineage>
        <taxon>Bacteria</taxon>
        <taxon>Bacillati</taxon>
        <taxon>Actinomycetota</taxon>
        <taxon>Actinomycetes</taxon>
        <taxon>Micromonosporales</taxon>
        <taxon>Micromonosporaceae</taxon>
        <taxon>Micromonospora</taxon>
    </lineage>
</organism>
<comment type="similarity">
    <text evidence="1">Belongs to the short-chain dehydrogenases/reductases (SDR) family.</text>
</comment>
<dbReference type="InterPro" id="IPR002347">
    <property type="entry name" value="SDR_fam"/>
</dbReference>
<dbReference type="InterPro" id="IPR036291">
    <property type="entry name" value="NAD(P)-bd_dom_sf"/>
</dbReference>
<dbReference type="EMBL" id="RBKT01000001">
    <property type="protein sequence ID" value="RKR91818.1"/>
    <property type="molecule type" value="Genomic_DNA"/>
</dbReference>
<dbReference type="GO" id="GO:0016491">
    <property type="term" value="F:oxidoreductase activity"/>
    <property type="evidence" value="ECO:0007669"/>
    <property type="project" value="UniProtKB-KW"/>
</dbReference>
<dbReference type="CDD" id="cd05233">
    <property type="entry name" value="SDR_c"/>
    <property type="match status" value="1"/>
</dbReference>
<dbReference type="Pfam" id="PF13561">
    <property type="entry name" value="adh_short_C2"/>
    <property type="match status" value="1"/>
</dbReference>
<dbReference type="PRINTS" id="PR00080">
    <property type="entry name" value="SDRFAMILY"/>
</dbReference>
<gene>
    <name evidence="3" type="ORF">BDK92_6239</name>
</gene>